<gene>
    <name evidence="3" type="ORF">OO014_14980</name>
</gene>
<dbReference type="Gene3D" id="1.20.210.10">
    <property type="entry name" value="Cytochrome c oxidase-like, subunit I domain"/>
    <property type="match status" value="1"/>
</dbReference>
<dbReference type="InterPro" id="IPR054309">
    <property type="entry name" value="NorB_cytochrome_c-like"/>
</dbReference>
<dbReference type="SUPFAM" id="SSF81442">
    <property type="entry name" value="Cytochrome c oxidase subunit I-like"/>
    <property type="match status" value="1"/>
</dbReference>
<feature type="transmembrane region" description="Helical" evidence="1">
    <location>
        <begin position="724"/>
        <end position="742"/>
    </location>
</feature>
<keyword evidence="4" id="KW-1185">Reference proteome</keyword>
<keyword evidence="1" id="KW-1133">Transmembrane helix</keyword>
<organism evidence="3 4">
    <name type="scientific">Intrasporangium calvum</name>
    <dbReference type="NCBI Taxonomy" id="53358"/>
    <lineage>
        <taxon>Bacteria</taxon>
        <taxon>Bacillati</taxon>
        <taxon>Actinomycetota</taxon>
        <taxon>Actinomycetes</taxon>
        <taxon>Micrococcales</taxon>
        <taxon>Intrasporangiaceae</taxon>
        <taxon>Intrasporangium</taxon>
    </lineage>
</organism>
<dbReference type="Pfam" id="PF00115">
    <property type="entry name" value="COX1"/>
    <property type="match status" value="1"/>
</dbReference>
<dbReference type="Proteomes" id="UP001150259">
    <property type="component" value="Unassembled WGS sequence"/>
</dbReference>
<sequence length="769" mass="86161">MAAPPTQRATSQRQMLVGKGWVQGVALVMLFGFFVMGILAYRTYTASMPQPDKVVSQTGETVFTTEDITAGQVLFQARGLMQYGSIMGHGGYLGPDFTAEYLRHATEFTEHQIRDSGAQDPRTLNVEEWRTNRYDESTGVLTFTEYQVGAFEDAKAYYAEFFGRNDTSHGLKPRLITDPQQIHQLTAFFAWTAWASAAERPGFDYSYTNNWPMEPRVENGPTADLLVWSGLSLIALIGGTGLLFAIYGRWSRKIGWHSEEAPAIAFRQPGTVGLTLAQRATAWFFFVIALLFLIQVVVGAAAEHYRADILSFFGFDLAQWLPYNLARTWHVQLSLFWTAAGFLAAGIFLTPLISGREPKGQHKLAYALLGALAIVVFGSLTAEALSIHGVEWAKGPLFQQQWEYLDLPRIFQILLTVGMVLWIVMIFRGIRSRLKGESKGNMPWLFFFSALAIPAFYAVGLLASSETHLTVAEFWRFWVVHLWVEDFLELFTTVMVAYIFVMLGVVREKIALGIIFMDVILYSMGGVIGTMHHLYFSGTPVEHMALGAFFSAAEVIPLTFLTVEAWAFMQLGARQEAKSSAPFPHRWAVMFLVAVGFWNFLGAGVFGFLINLPIVSYYEIGTALTANHGHAAMMGVYGMLAVGLAMFALRYLIPADKWPEKWAKVSFWSLNIGLAWMVFATLLPLGVLQLYHSVGQGYYEARELAFVTNNTNALLEWGRMPGDLIFIIGGVLPFLWMTWLGVRHYREGKVVDEMPQDVLFVELEPANKK</sequence>
<feature type="transmembrane region" description="Helical" evidence="1">
    <location>
        <begin position="587"/>
        <end position="610"/>
    </location>
</feature>
<dbReference type="PANTHER" id="PTHR10422:SF38">
    <property type="entry name" value="CYTOCHROME B SUBUNIT OF NITRIC OXIDE REDUCTASE"/>
    <property type="match status" value="1"/>
</dbReference>
<feature type="transmembrane region" description="Helical" evidence="1">
    <location>
        <begin position="665"/>
        <end position="691"/>
    </location>
</feature>
<feature type="transmembrane region" description="Helical" evidence="1">
    <location>
        <begin position="364"/>
        <end position="390"/>
    </location>
</feature>
<feature type="transmembrane region" description="Helical" evidence="1">
    <location>
        <begin position="21"/>
        <end position="41"/>
    </location>
</feature>
<comment type="caution">
    <text evidence="3">The sequence shown here is derived from an EMBL/GenBank/DDBJ whole genome shotgun (WGS) entry which is preliminary data.</text>
</comment>
<feature type="transmembrane region" description="Helical" evidence="1">
    <location>
        <begin position="630"/>
        <end position="653"/>
    </location>
</feature>
<feature type="transmembrane region" description="Helical" evidence="1">
    <location>
        <begin position="544"/>
        <end position="567"/>
    </location>
</feature>
<name>A0ABT5GKL1_9MICO</name>
<keyword evidence="1" id="KW-0472">Membrane</keyword>
<feature type="transmembrane region" description="Helical" evidence="1">
    <location>
        <begin position="225"/>
        <end position="247"/>
    </location>
</feature>
<evidence type="ECO:0000313" key="3">
    <source>
        <dbReference type="EMBL" id="MDC5698561.1"/>
    </source>
</evidence>
<feature type="transmembrane region" description="Helical" evidence="1">
    <location>
        <begin position="483"/>
        <end position="503"/>
    </location>
</feature>
<dbReference type="InterPro" id="IPR036927">
    <property type="entry name" value="Cyt_c_oxase-like_su1_sf"/>
</dbReference>
<evidence type="ECO:0000313" key="4">
    <source>
        <dbReference type="Proteomes" id="UP001150259"/>
    </source>
</evidence>
<dbReference type="EMBL" id="JAPFQL010000073">
    <property type="protein sequence ID" value="MDC5698561.1"/>
    <property type="molecule type" value="Genomic_DNA"/>
</dbReference>
<dbReference type="Pfam" id="PF22085">
    <property type="entry name" value="NorB_cytochrome_c-like"/>
    <property type="match status" value="1"/>
</dbReference>
<feature type="transmembrane region" description="Helical" evidence="1">
    <location>
        <begin position="442"/>
        <end position="463"/>
    </location>
</feature>
<proteinExistence type="predicted"/>
<evidence type="ECO:0000256" key="1">
    <source>
        <dbReference type="SAM" id="Phobius"/>
    </source>
</evidence>
<accession>A0ABT5GKL1</accession>
<dbReference type="RefSeq" id="WP_272463134.1">
    <property type="nucleotide sequence ID" value="NZ_JAPFQL010000073.1"/>
</dbReference>
<dbReference type="PANTHER" id="PTHR10422">
    <property type="entry name" value="CYTOCHROME C OXIDASE SUBUNIT 1"/>
    <property type="match status" value="1"/>
</dbReference>
<feature type="transmembrane region" description="Helical" evidence="1">
    <location>
        <begin position="282"/>
        <end position="302"/>
    </location>
</feature>
<reference evidence="3 4" key="1">
    <citation type="submission" date="2022-11" db="EMBL/GenBank/DDBJ databases">
        <title>Anaerobic phenanthrene biodegradation by a DNRA strain PheN6.</title>
        <authorList>
            <person name="Zhang Z."/>
        </authorList>
    </citation>
    <scope>NUCLEOTIDE SEQUENCE [LARGE SCALE GENOMIC DNA]</scope>
    <source>
        <strain evidence="3 4">PheN6</strain>
    </source>
</reference>
<feature type="domain" description="Nitric oxide reductase subunit B cytochrome c-like" evidence="2">
    <location>
        <begin position="51"/>
        <end position="213"/>
    </location>
</feature>
<feature type="transmembrane region" description="Helical" evidence="1">
    <location>
        <begin position="329"/>
        <end position="352"/>
    </location>
</feature>
<evidence type="ECO:0000259" key="2">
    <source>
        <dbReference type="Pfam" id="PF22085"/>
    </source>
</evidence>
<dbReference type="InterPro" id="IPR000883">
    <property type="entry name" value="Cyt_C_Oxase_1"/>
</dbReference>
<protein>
    <submittedName>
        <fullName evidence="3">Cbb3-type cytochrome c oxidase subunit I</fullName>
    </submittedName>
</protein>
<feature type="transmembrane region" description="Helical" evidence="1">
    <location>
        <begin position="510"/>
        <end position="532"/>
    </location>
</feature>
<keyword evidence="1" id="KW-0812">Transmembrane</keyword>
<feature type="transmembrane region" description="Helical" evidence="1">
    <location>
        <begin position="410"/>
        <end position="430"/>
    </location>
</feature>